<evidence type="ECO:0000256" key="6">
    <source>
        <dbReference type="ARBA" id="ARBA00022568"/>
    </source>
</evidence>
<keyword evidence="15 18" id="KW-0472">Membrane</keyword>
<evidence type="ECO:0000256" key="17">
    <source>
        <dbReference type="SAM" id="MobiDB-lite"/>
    </source>
</evidence>
<evidence type="ECO:0000256" key="12">
    <source>
        <dbReference type="ARBA" id="ARBA00022989"/>
    </source>
</evidence>
<feature type="transmembrane region" description="Helical" evidence="18">
    <location>
        <begin position="835"/>
        <end position="856"/>
    </location>
</feature>
<keyword evidence="5" id="KW-0633">Potassium transport</keyword>
<evidence type="ECO:0000256" key="10">
    <source>
        <dbReference type="ARBA" id="ARBA00022847"/>
    </source>
</evidence>
<dbReference type="FunFam" id="1.20.1420.30:FF:000009">
    <property type="entry name" value="sodium/potassium/calcium exchanger 5 isoform X2"/>
    <property type="match status" value="1"/>
</dbReference>
<keyword evidence="11" id="KW-0630">Potassium</keyword>
<evidence type="ECO:0000256" key="9">
    <source>
        <dbReference type="ARBA" id="ARBA00022837"/>
    </source>
</evidence>
<dbReference type="GO" id="GO:0015293">
    <property type="term" value="F:symporter activity"/>
    <property type="evidence" value="ECO:0007669"/>
    <property type="project" value="UniProtKB-KW"/>
</dbReference>
<keyword evidence="7 18" id="KW-0812">Transmembrane</keyword>
<proteinExistence type="inferred from homology"/>
<evidence type="ECO:0000313" key="20">
    <source>
        <dbReference type="EMBL" id="KAK3779341.1"/>
    </source>
</evidence>
<feature type="transmembrane region" description="Helical" evidence="18">
    <location>
        <begin position="868"/>
        <end position="886"/>
    </location>
</feature>
<accession>A0AAE1DQH8</accession>
<keyword evidence="8" id="KW-0732">Signal</keyword>
<dbReference type="GO" id="GO:0006874">
    <property type="term" value="P:intracellular calcium ion homeostasis"/>
    <property type="evidence" value="ECO:0007669"/>
    <property type="project" value="TreeGrafter"/>
</dbReference>
<dbReference type="Gene3D" id="1.20.1420.30">
    <property type="entry name" value="NCX, central ion-binding region"/>
    <property type="match status" value="2"/>
</dbReference>
<keyword evidence="10" id="KW-0769">Symport</keyword>
<evidence type="ECO:0000256" key="16">
    <source>
        <dbReference type="ARBA" id="ARBA00023201"/>
    </source>
</evidence>
<evidence type="ECO:0000256" key="5">
    <source>
        <dbReference type="ARBA" id="ARBA00022538"/>
    </source>
</evidence>
<keyword evidence="6" id="KW-0109">Calcium transport</keyword>
<evidence type="ECO:0000256" key="7">
    <source>
        <dbReference type="ARBA" id="ARBA00022692"/>
    </source>
</evidence>
<feature type="transmembrane region" description="Helical" evidence="18">
    <location>
        <begin position="801"/>
        <end position="823"/>
    </location>
</feature>
<keyword evidence="13" id="KW-0915">Sodium</keyword>
<gene>
    <name evidence="20" type="ORF">RRG08_052564</name>
</gene>
<evidence type="ECO:0000256" key="3">
    <source>
        <dbReference type="ARBA" id="ARBA00022448"/>
    </source>
</evidence>
<dbReference type="NCBIfam" id="TIGR00367">
    <property type="entry name" value="calcium/sodium antiporter"/>
    <property type="match status" value="1"/>
</dbReference>
<evidence type="ECO:0000256" key="13">
    <source>
        <dbReference type="ARBA" id="ARBA00023053"/>
    </source>
</evidence>
<dbReference type="PANTHER" id="PTHR10846">
    <property type="entry name" value="SODIUM/POTASSIUM/CALCIUM EXCHANGER"/>
    <property type="match status" value="1"/>
</dbReference>
<dbReference type="EMBL" id="JAWDGP010002843">
    <property type="protein sequence ID" value="KAK3779341.1"/>
    <property type="molecule type" value="Genomic_DNA"/>
</dbReference>
<dbReference type="InterPro" id="IPR004837">
    <property type="entry name" value="NaCa_Exmemb"/>
</dbReference>
<evidence type="ECO:0000256" key="2">
    <source>
        <dbReference type="ARBA" id="ARBA00005364"/>
    </source>
</evidence>
<comment type="caution">
    <text evidence="20">The sequence shown here is derived from an EMBL/GenBank/DDBJ whole genome shotgun (WGS) entry which is preliminary data.</text>
</comment>
<evidence type="ECO:0000313" key="21">
    <source>
        <dbReference type="Proteomes" id="UP001283361"/>
    </source>
</evidence>
<evidence type="ECO:0000256" key="4">
    <source>
        <dbReference type="ARBA" id="ARBA00022449"/>
    </source>
</evidence>
<evidence type="ECO:0000256" key="1">
    <source>
        <dbReference type="ARBA" id="ARBA00004141"/>
    </source>
</evidence>
<name>A0AAE1DQH8_9GAST</name>
<protein>
    <recommendedName>
        <fullName evidence="19">Sodium/calcium exchanger membrane region domain-containing protein</fullName>
    </recommendedName>
</protein>
<keyword evidence="12 18" id="KW-1133">Transmembrane helix</keyword>
<keyword evidence="3" id="KW-0813">Transport</keyword>
<evidence type="ECO:0000256" key="8">
    <source>
        <dbReference type="ARBA" id="ARBA00022729"/>
    </source>
</evidence>
<sequence>MNHQVLTLPKLAVLVSQDITLSSPVPSILLCMSTEIMETDSSGGKVVRTGEGDHITLPDSCSQANSLSTAVFGTFREFDGRSPERAQLSGVDTALQNFGLPSAALPSTASIEGVRLDNRAEFLVTTGQVSLQSGESYFLGDNPSQSFDIDEEVSISDITFLSFPPETETGSDKKRKDGVVECQNFSFQIPNPFSGGIKSTSDNIYVYGGSGQGAISLSLDSAGDTLDAISVCPDPCGSKDIPSGPWDAGLQPKPAEQIGPPADIDGGPGLTGGPHRAGRAVKLDVLDLSNSNCGGGEEGARLLEAGSVSSAGTSGFSKRFVQGSLRYKAKCRKFKFMVVIVCYWSLFLLVLTVRNLRSGTDELEVVEDYDEADYDLLGIREKRYATRLLTTSIANNSDCPVAFDENHNEIYIMSYDTFMSGGWVAHVIIGMYTFAAIAAICDIYFVPSLEHICEDLKLEADVAGATFMAAASSAPEFCTSVIGIFVQENDVGLGAIVGSSIFNLLAIVGLCALFAGAPVELSWYPLTRDSIFYTVAVFEMLAFMYDSIVHWYEALVMIMTYALYILVMVYNKKIEMFVNATDARAPSTTSSLMHDIHRSQSARLEIIRARSHSRASSHLLMSATRLRHLGAETTHDAGSDTPGSIALHSTDSQVPQSSQTLASQLYFSPNRDSESTMHEAVDGTSADPKKMAFVVDEVSVMEPTPHASEVMDEGEESAVAEYENPLEFPEGCFSRIYWITVLPMTVLHAFTIPDSRIQNSWQSKFYMIPFALSVMYLAIYSYIMVWAMSVAAWALNIPATVTGLTILAAGTSVPDCLSSIFVARDGYGDMAVSNAIGSNVFDILLCLGVPWLATSITEYGHNIDSEGMWAAGSTLVITILYLILSLKICNWTLTPPYGVLTLLVYFVVIMFCILVELNIIFNLKTKVC</sequence>
<keyword evidence="9" id="KW-0106">Calcium</keyword>
<evidence type="ECO:0000259" key="19">
    <source>
        <dbReference type="Pfam" id="PF01699"/>
    </source>
</evidence>
<comment type="subcellular location">
    <subcellularLocation>
        <location evidence="1">Membrane</location>
        <topology evidence="1">Multi-pass membrane protein</topology>
    </subcellularLocation>
</comment>
<evidence type="ECO:0000256" key="11">
    <source>
        <dbReference type="ARBA" id="ARBA00022958"/>
    </source>
</evidence>
<dbReference type="InterPro" id="IPR004481">
    <property type="entry name" value="K/Na/Ca-exchanger"/>
</dbReference>
<keyword evidence="4" id="KW-0050">Antiport</keyword>
<feature type="transmembrane region" description="Helical" evidence="18">
    <location>
        <begin position="334"/>
        <end position="353"/>
    </location>
</feature>
<feature type="transmembrane region" description="Helical" evidence="18">
    <location>
        <begin position="898"/>
        <end position="921"/>
    </location>
</feature>
<dbReference type="PANTHER" id="PTHR10846:SF73">
    <property type="entry name" value="SODIUM_CALCIUM EXCHANGER MEMBRANE REGION DOMAIN-CONTAINING PROTEIN"/>
    <property type="match status" value="1"/>
</dbReference>
<keyword evidence="14" id="KW-0406">Ion transport</keyword>
<feature type="transmembrane region" description="Helical" evidence="18">
    <location>
        <begin position="551"/>
        <end position="570"/>
    </location>
</feature>
<feature type="domain" description="Sodium/calcium exchanger membrane region" evidence="19">
    <location>
        <begin position="769"/>
        <end position="913"/>
    </location>
</feature>
<dbReference type="GO" id="GO:0005262">
    <property type="term" value="F:calcium channel activity"/>
    <property type="evidence" value="ECO:0007669"/>
    <property type="project" value="TreeGrafter"/>
</dbReference>
<evidence type="ECO:0000256" key="18">
    <source>
        <dbReference type="SAM" id="Phobius"/>
    </source>
</evidence>
<evidence type="ECO:0000256" key="15">
    <source>
        <dbReference type="ARBA" id="ARBA00023136"/>
    </source>
</evidence>
<feature type="region of interest" description="Disordered" evidence="17">
    <location>
        <begin position="633"/>
        <end position="653"/>
    </location>
</feature>
<organism evidence="20 21">
    <name type="scientific">Elysia crispata</name>
    <name type="common">lettuce slug</name>
    <dbReference type="NCBI Taxonomy" id="231223"/>
    <lineage>
        <taxon>Eukaryota</taxon>
        <taxon>Metazoa</taxon>
        <taxon>Spiralia</taxon>
        <taxon>Lophotrochozoa</taxon>
        <taxon>Mollusca</taxon>
        <taxon>Gastropoda</taxon>
        <taxon>Heterobranchia</taxon>
        <taxon>Euthyneura</taxon>
        <taxon>Panpulmonata</taxon>
        <taxon>Sacoglossa</taxon>
        <taxon>Placobranchoidea</taxon>
        <taxon>Plakobranchidae</taxon>
        <taxon>Elysia</taxon>
    </lineage>
</organism>
<dbReference type="Pfam" id="PF01699">
    <property type="entry name" value="Na_Ca_ex"/>
    <property type="match status" value="2"/>
</dbReference>
<feature type="transmembrane region" description="Helical" evidence="18">
    <location>
        <begin position="765"/>
        <end position="795"/>
    </location>
</feature>
<evidence type="ECO:0000256" key="14">
    <source>
        <dbReference type="ARBA" id="ARBA00023065"/>
    </source>
</evidence>
<comment type="similarity">
    <text evidence="2">Belongs to the Ca(2+):cation antiporter (CaCA) (TC 2.A.19) family. SLC24A subfamily.</text>
</comment>
<dbReference type="GO" id="GO:0005886">
    <property type="term" value="C:plasma membrane"/>
    <property type="evidence" value="ECO:0007669"/>
    <property type="project" value="TreeGrafter"/>
</dbReference>
<dbReference type="InterPro" id="IPR044880">
    <property type="entry name" value="NCX_ion-bd_dom_sf"/>
</dbReference>
<reference evidence="20" key="1">
    <citation type="journal article" date="2023" name="G3 (Bethesda)">
        <title>A reference genome for the long-term kleptoplast-retaining sea slug Elysia crispata morphotype clarki.</title>
        <authorList>
            <person name="Eastman K.E."/>
            <person name="Pendleton A.L."/>
            <person name="Shaikh M.A."/>
            <person name="Suttiyut T."/>
            <person name="Ogas R."/>
            <person name="Tomko P."/>
            <person name="Gavelis G."/>
            <person name="Widhalm J.R."/>
            <person name="Wisecaver J.H."/>
        </authorList>
    </citation>
    <scope>NUCLEOTIDE SEQUENCE</scope>
    <source>
        <strain evidence="20">ECLA1</strain>
    </source>
</reference>
<keyword evidence="21" id="KW-1185">Reference proteome</keyword>
<feature type="transmembrane region" description="Helical" evidence="18">
    <location>
        <begin position="467"/>
        <end position="486"/>
    </location>
</feature>
<dbReference type="AlphaFoldDB" id="A0AAE1DQH8"/>
<feature type="transmembrane region" description="Helical" evidence="18">
    <location>
        <begin position="423"/>
        <end position="446"/>
    </location>
</feature>
<dbReference type="GO" id="GO:0008273">
    <property type="term" value="F:calcium, potassium:sodium antiporter activity"/>
    <property type="evidence" value="ECO:0007669"/>
    <property type="project" value="TreeGrafter"/>
</dbReference>
<keyword evidence="16" id="KW-0739">Sodium transport</keyword>
<dbReference type="Proteomes" id="UP001283361">
    <property type="component" value="Unassembled WGS sequence"/>
</dbReference>
<feature type="transmembrane region" description="Helical" evidence="18">
    <location>
        <begin position="492"/>
        <end position="514"/>
    </location>
</feature>
<feature type="domain" description="Sodium/calcium exchanger membrane region" evidence="19">
    <location>
        <begin position="427"/>
        <end position="569"/>
    </location>
</feature>